<dbReference type="Proteomes" id="UP000281498">
    <property type="component" value="Unassembled WGS sequence"/>
</dbReference>
<dbReference type="Pfam" id="PF02518">
    <property type="entry name" value="HATPase_c"/>
    <property type="match status" value="1"/>
</dbReference>
<dbReference type="InterPro" id="IPR004358">
    <property type="entry name" value="Sig_transdc_His_kin-like_C"/>
</dbReference>
<dbReference type="SUPFAM" id="SSF47384">
    <property type="entry name" value="Homodimeric domain of signal transducing histidine kinase"/>
    <property type="match status" value="1"/>
</dbReference>
<evidence type="ECO:0000256" key="8">
    <source>
        <dbReference type="ARBA" id="ARBA00023012"/>
    </source>
</evidence>
<dbReference type="InterPro" id="IPR003594">
    <property type="entry name" value="HATPase_dom"/>
</dbReference>
<comment type="caution">
    <text evidence="11">The sequence shown here is derived from an EMBL/GenBank/DDBJ whole genome shotgun (WGS) entry which is preliminary data.</text>
</comment>
<dbReference type="Gene3D" id="3.30.565.10">
    <property type="entry name" value="Histidine kinase-like ATPase, C-terminal domain"/>
    <property type="match status" value="1"/>
</dbReference>
<accession>A0A3A9K5H0</accession>
<dbReference type="Gene3D" id="1.10.287.130">
    <property type="match status" value="1"/>
</dbReference>
<dbReference type="SUPFAM" id="SSF55785">
    <property type="entry name" value="PYP-like sensor domain (PAS domain)"/>
    <property type="match status" value="1"/>
</dbReference>
<dbReference type="PRINTS" id="PR00344">
    <property type="entry name" value="BCTRLSENSOR"/>
</dbReference>
<dbReference type="PANTHER" id="PTHR43065:SF10">
    <property type="entry name" value="PEROXIDE STRESS-ACTIVATED HISTIDINE KINASE MAK3"/>
    <property type="match status" value="1"/>
</dbReference>
<keyword evidence="8" id="KW-0902">Two-component regulatory system</keyword>
<dbReference type="GO" id="GO:0000155">
    <property type="term" value="F:phosphorelay sensor kinase activity"/>
    <property type="evidence" value="ECO:0007669"/>
    <property type="project" value="InterPro"/>
</dbReference>
<evidence type="ECO:0000313" key="12">
    <source>
        <dbReference type="Proteomes" id="UP000281498"/>
    </source>
</evidence>
<name>A0A3A9K5H0_9BACI</name>
<dbReference type="GO" id="GO:0005524">
    <property type="term" value="F:ATP binding"/>
    <property type="evidence" value="ECO:0007669"/>
    <property type="project" value="UniProtKB-KW"/>
</dbReference>
<evidence type="ECO:0000313" key="11">
    <source>
        <dbReference type="EMBL" id="RKL66618.1"/>
    </source>
</evidence>
<dbReference type="RefSeq" id="WP_110935897.1">
    <property type="nucleotide sequence ID" value="NZ_KZ614146.1"/>
</dbReference>
<dbReference type="AlphaFoldDB" id="A0A3A9K5H0"/>
<keyword evidence="6 11" id="KW-0418">Kinase</keyword>
<evidence type="ECO:0000256" key="4">
    <source>
        <dbReference type="ARBA" id="ARBA00022679"/>
    </source>
</evidence>
<dbReference type="Gene3D" id="3.30.450.20">
    <property type="entry name" value="PAS domain"/>
    <property type="match status" value="1"/>
</dbReference>
<evidence type="ECO:0000256" key="1">
    <source>
        <dbReference type="ARBA" id="ARBA00000085"/>
    </source>
</evidence>
<evidence type="ECO:0000256" key="3">
    <source>
        <dbReference type="ARBA" id="ARBA00022553"/>
    </source>
</evidence>
<feature type="transmembrane region" description="Helical" evidence="9">
    <location>
        <begin position="142"/>
        <end position="168"/>
    </location>
</feature>
<keyword evidence="5" id="KW-0547">Nucleotide-binding</keyword>
<sequence length="576" mass="65830">MADSLLFNKKRTIFMLMVHLCGLSVFLTNSDYAMIPSDWVLFSVLVVALILSNYFYLPKLPKGSSVSLDTAFYMASLFIFGIEETLFLLLLSNMLFALIRREIKIWKHTFNLSVYSLMISASYYVFIMFAGEVGAPIQPLMIYPYLFALIVYYTLNSILVSSYFYFLYLEKFGSVIKSFIKESFSNYFITLAFSYILAVILTDENPIFGVLIFTFIVVLLSIIFRKNHHLYEEISKDKMYREQILNSLPVGIITIEDENTTVDLNLSAEKLLNRNASEVKGYLVDNSEAHDKENRNFWGNVSSKKKYNQVKTHYASRDKNYLFLMSQTELIDQYDQLIGRIIYFLDVTDTENLEKRIGESESLAVLGQSAAGAAHEIRNPLTVIKGFLTLVEESLGDKDNHKFQIPLLLREIKRIDSIVGDMLLVAKPVTPTLEKVYLEDIVSDILPLYDYAITDQQVYIHVDLIKVPLLLDAKQITQVLYNLLRNSFDAIGEKGTVHIYSKVAGNYYQLYIEDSGPGIPPEYRDDLFEPFHTTKETGTGLGLTIVQRIVKNHHGTIELLPGKGATFRISFPIQVQ</sequence>
<dbReference type="EC" id="2.7.13.3" evidence="2"/>
<proteinExistence type="predicted"/>
<evidence type="ECO:0000256" key="9">
    <source>
        <dbReference type="SAM" id="Phobius"/>
    </source>
</evidence>
<dbReference type="InterPro" id="IPR005467">
    <property type="entry name" value="His_kinase_dom"/>
</dbReference>
<keyword evidence="7" id="KW-0067">ATP-binding</keyword>
<dbReference type="OrthoDB" id="9815750at2"/>
<keyword evidence="4" id="KW-0808">Transferase</keyword>
<feature type="transmembrane region" description="Helical" evidence="9">
    <location>
        <begin position="39"/>
        <end position="57"/>
    </location>
</feature>
<dbReference type="CDD" id="cd00082">
    <property type="entry name" value="HisKA"/>
    <property type="match status" value="1"/>
</dbReference>
<dbReference type="PANTHER" id="PTHR43065">
    <property type="entry name" value="SENSOR HISTIDINE KINASE"/>
    <property type="match status" value="1"/>
</dbReference>
<feature type="transmembrane region" description="Helical" evidence="9">
    <location>
        <begin position="207"/>
        <end position="224"/>
    </location>
</feature>
<keyword evidence="12" id="KW-1185">Reference proteome</keyword>
<evidence type="ECO:0000259" key="10">
    <source>
        <dbReference type="PROSITE" id="PS50109"/>
    </source>
</evidence>
<feature type="transmembrane region" description="Helical" evidence="9">
    <location>
        <begin position="110"/>
        <end position="130"/>
    </location>
</feature>
<keyword evidence="9" id="KW-1133">Transmembrane helix</keyword>
<dbReference type="InterPro" id="IPR036097">
    <property type="entry name" value="HisK_dim/P_sf"/>
</dbReference>
<dbReference type="Pfam" id="PF00512">
    <property type="entry name" value="HisKA"/>
    <property type="match status" value="1"/>
</dbReference>
<keyword evidence="9" id="KW-0472">Membrane</keyword>
<feature type="domain" description="Histidine kinase" evidence="10">
    <location>
        <begin position="372"/>
        <end position="575"/>
    </location>
</feature>
<gene>
    <name evidence="11" type="ORF">CR203_15145</name>
</gene>
<feature type="transmembrane region" description="Helical" evidence="9">
    <location>
        <begin position="77"/>
        <end position="98"/>
    </location>
</feature>
<protein>
    <recommendedName>
        <fullName evidence="2">histidine kinase</fullName>
        <ecNumber evidence="2">2.7.13.3</ecNumber>
    </recommendedName>
</protein>
<keyword evidence="9" id="KW-0812">Transmembrane</keyword>
<feature type="transmembrane region" description="Helical" evidence="9">
    <location>
        <begin position="12"/>
        <end position="32"/>
    </location>
</feature>
<evidence type="ECO:0000256" key="6">
    <source>
        <dbReference type="ARBA" id="ARBA00022777"/>
    </source>
</evidence>
<dbReference type="InterPro" id="IPR003661">
    <property type="entry name" value="HisK_dim/P_dom"/>
</dbReference>
<feature type="transmembrane region" description="Helical" evidence="9">
    <location>
        <begin position="184"/>
        <end position="201"/>
    </location>
</feature>
<organism evidence="11 12">
    <name type="scientific">Salipaludibacillus neizhouensis</name>
    <dbReference type="NCBI Taxonomy" id="885475"/>
    <lineage>
        <taxon>Bacteria</taxon>
        <taxon>Bacillati</taxon>
        <taxon>Bacillota</taxon>
        <taxon>Bacilli</taxon>
        <taxon>Bacillales</taxon>
        <taxon>Bacillaceae</taxon>
    </lineage>
</organism>
<evidence type="ECO:0000256" key="5">
    <source>
        <dbReference type="ARBA" id="ARBA00022741"/>
    </source>
</evidence>
<dbReference type="InterPro" id="IPR035965">
    <property type="entry name" value="PAS-like_dom_sf"/>
</dbReference>
<dbReference type="EMBL" id="PDOE01000006">
    <property type="protein sequence ID" value="RKL66618.1"/>
    <property type="molecule type" value="Genomic_DNA"/>
</dbReference>
<reference evidence="11 12" key="1">
    <citation type="submission" date="2017-10" db="EMBL/GenBank/DDBJ databases">
        <title>Bacillus sp. nov., a halophilic bacterium isolated from a Keqin Lake.</title>
        <authorList>
            <person name="Wang H."/>
        </authorList>
    </citation>
    <scope>NUCLEOTIDE SEQUENCE [LARGE SCALE GENOMIC DNA]</scope>
    <source>
        <strain evidence="11 12">KCTC 13187</strain>
    </source>
</reference>
<dbReference type="SUPFAM" id="SSF55874">
    <property type="entry name" value="ATPase domain of HSP90 chaperone/DNA topoisomerase II/histidine kinase"/>
    <property type="match status" value="1"/>
</dbReference>
<evidence type="ECO:0000256" key="2">
    <source>
        <dbReference type="ARBA" id="ARBA00012438"/>
    </source>
</evidence>
<dbReference type="SMART" id="SM00388">
    <property type="entry name" value="HisKA"/>
    <property type="match status" value="1"/>
</dbReference>
<dbReference type="SMART" id="SM00387">
    <property type="entry name" value="HATPase_c"/>
    <property type="match status" value="1"/>
</dbReference>
<keyword evidence="3" id="KW-0597">Phosphoprotein</keyword>
<dbReference type="PROSITE" id="PS50109">
    <property type="entry name" value="HIS_KIN"/>
    <property type="match status" value="1"/>
</dbReference>
<evidence type="ECO:0000256" key="7">
    <source>
        <dbReference type="ARBA" id="ARBA00022840"/>
    </source>
</evidence>
<dbReference type="InterPro" id="IPR036890">
    <property type="entry name" value="HATPase_C_sf"/>
</dbReference>
<comment type="catalytic activity">
    <reaction evidence="1">
        <text>ATP + protein L-histidine = ADP + protein N-phospho-L-histidine.</text>
        <dbReference type="EC" id="2.7.13.3"/>
    </reaction>
</comment>